<evidence type="ECO:0000313" key="5">
    <source>
        <dbReference type="Proteomes" id="UP001254608"/>
    </source>
</evidence>
<dbReference type="Pfam" id="PF13007">
    <property type="entry name" value="LZ_Tnp_IS66"/>
    <property type="match status" value="1"/>
</dbReference>
<evidence type="ECO:0000259" key="2">
    <source>
        <dbReference type="Pfam" id="PF13007"/>
    </source>
</evidence>
<feature type="domain" description="Transposase TnpC homeodomain" evidence="2">
    <location>
        <begin position="12"/>
        <end position="69"/>
    </location>
</feature>
<dbReference type="InterPro" id="IPR004291">
    <property type="entry name" value="Transposase_IS66_central"/>
</dbReference>
<evidence type="ECO:0000313" key="4">
    <source>
        <dbReference type="EMBL" id="MDT0499181.1"/>
    </source>
</evidence>
<dbReference type="RefSeq" id="WP_311366591.1">
    <property type="nucleotide sequence ID" value="NZ_JAVRIC010000039.1"/>
</dbReference>
<evidence type="ECO:0000259" key="3">
    <source>
        <dbReference type="Pfam" id="PF13817"/>
    </source>
</evidence>
<dbReference type="Proteomes" id="UP001254608">
    <property type="component" value="Unassembled WGS sequence"/>
</dbReference>
<name>A0ABU2WMW4_9GAMM</name>
<dbReference type="PANTHER" id="PTHR33678">
    <property type="entry name" value="BLL1576 PROTEIN"/>
    <property type="match status" value="1"/>
</dbReference>
<organism evidence="4 5">
    <name type="scientific">Banduia mediterranea</name>
    <dbReference type="NCBI Taxonomy" id="3075609"/>
    <lineage>
        <taxon>Bacteria</taxon>
        <taxon>Pseudomonadati</taxon>
        <taxon>Pseudomonadota</taxon>
        <taxon>Gammaproteobacteria</taxon>
        <taxon>Nevskiales</taxon>
        <taxon>Algiphilaceae</taxon>
        <taxon>Banduia</taxon>
    </lineage>
</organism>
<accession>A0ABU2WMW4</accession>
<gene>
    <name evidence="4" type="ORF">RM530_17700</name>
</gene>
<reference evidence="4 5" key="1">
    <citation type="submission" date="2023-09" db="EMBL/GenBank/DDBJ databases">
        <authorList>
            <person name="Rey-Velasco X."/>
        </authorList>
    </citation>
    <scope>NUCLEOTIDE SEQUENCE [LARGE SCALE GENOMIC DNA]</scope>
    <source>
        <strain evidence="4 5">W345</strain>
    </source>
</reference>
<dbReference type="NCBIfam" id="NF033517">
    <property type="entry name" value="transpos_IS66"/>
    <property type="match status" value="1"/>
</dbReference>
<dbReference type="PANTHER" id="PTHR33678:SF1">
    <property type="entry name" value="BLL1576 PROTEIN"/>
    <property type="match status" value="1"/>
</dbReference>
<keyword evidence="5" id="KW-1185">Reference proteome</keyword>
<dbReference type="Pfam" id="PF13817">
    <property type="entry name" value="DDE_Tnp_IS66_C"/>
    <property type="match status" value="1"/>
</dbReference>
<comment type="caution">
    <text evidence="4">The sequence shown here is derived from an EMBL/GenBank/DDBJ whole genome shotgun (WGS) entry which is preliminary data.</text>
</comment>
<dbReference type="Pfam" id="PF03050">
    <property type="entry name" value="DDE_Tnp_IS66"/>
    <property type="match status" value="1"/>
</dbReference>
<dbReference type="InterPro" id="IPR052344">
    <property type="entry name" value="Transposase-related"/>
</dbReference>
<dbReference type="InterPro" id="IPR039552">
    <property type="entry name" value="IS66_C"/>
</dbReference>
<sequence length="500" mass="56630">MIADLTAQVASLQQQLDWFKRQLFGEKSEKRLEVSASVQADLLAALEVPVEAIPPTPVDTITYTRRQKQRDADTVTDSGLRFDVSVPVETIELPDPAGLPDDPRGVIGEKISYRLAQRPGSYVVLKYVRRVIKHDQTIHCAPAPASVLESSVADVSLLAGLLTDKFAYHLPLYRQHQRLADAGIQVSRSSLTQWTQRAIDLLRPIVEAQHRHLLQSRVLAMDETPIKAGREKQGKLRQAYLWPIYGQDHEIVFHYAPSREHRHVKAFLGEGFAGTLLSDGYEAYSAYAAQNAQVKHAACWSHTRRYFEHAKEAEPKAEEALTLIGALYRHEALIREKQLDGEAKHKYRLNHSEPIVTAFWAWCEQQCRRSELTPSHPLVKALKYARTRTEELKVFLADPDVPIDTNHLERALRPVPMGRRNWLFCWSEIGAEHVAIIQSLLVTCRLHGVNAHAYLVDVLQRVGQHPASRVNELTPREWKVRFADNPLRSDIERGGNCAAV</sequence>
<dbReference type="InterPro" id="IPR024463">
    <property type="entry name" value="Transposase_TnpC_homeodom"/>
</dbReference>
<proteinExistence type="predicted"/>
<dbReference type="EMBL" id="JAVRIC010000039">
    <property type="protein sequence ID" value="MDT0499181.1"/>
    <property type="molecule type" value="Genomic_DNA"/>
</dbReference>
<feature type="domain" description="Transposase IS66 central" evidence="1">
    <location>
        <begin position="151"/>
        <end position="432"/>
    </location>
</feature>
<protein>
    <submittedName>
        <fullName evidence="4">IS66 family transposase</fullName>
    </submittedName>
</protein>
<evidence type="ECO:0000259" key="1">
    <source>
        <dbReference type="Pfam" id="PF03050"/>
    </source>
</evidence>
<feature type="domain" description="Transposase IS66 C-terminal" evidence="3">
    <location>
        <begin position="439"/>
        <end position="475"/>
    </location>
</feature>